<keyword evidence="5 8" id="KW-0811">Translocation</keyword>
<keyword evidence="7 8" id="KW-1015">Disulfide bond</keyword>
<keyword evidence="3" id="KW-0862">Zinc</keyword>
<evidence type="ECO:0000256" key="8">
    <source>
        <dbReference type="RuleBase" id="RU367043"/>
    </source>
</evidence>
<feature type="domain" description="Tim10-like" evidence="9">
    <location>
        <begin position="12"/>
        <end position="71"/>
    </location>
</feature>
<dbReference type="GO" id="GO:0015031">
    <property type="term" value="P:protein transport"/>
    <property type="evidence" value="ECO:0007669"/>
    <property type="project" value="UniProtKB-KW"/>
</dbReference>
<comment type="domain">
    <text evidence="8">The twin CX3C motif contains 4 conserved Cys residues that form 2 disulfide bonds in the mitochondrial intermembrane space.</text>
</comment>
<dbReference type="OMA" id="QDFLRMY"/>
<proteinExistence type="inferred from homology"/>
<evidence type="ECO:0000259" key="9">
    <source>
        <dbReference type="Pfam" id="PF02953"/>
    </source>
</evidence>
<sequence>MDQDQARMLAALEEMQMRDSLRTFNGLVERCFTDCVTGFRSKSLTDGEDKCVTACAEKFFNHARRVGQRFGELSQKQQEDLMKRMQPK</sequence>
<dbReference type="AlphaFoldDB" id="A0A8J6C981"/>
<name>A0A8J6C981_DIALT</name>
<keyword evidence="11" id="KW-1185">Reference proteome</keyword>
<dbReference type="Proteomes" id="UP000751190">
    <property type="component" value="Unassembled WGS sequence"/>
</dbReference>
<gene>
    <name evidence="10" type="ORF">KFE25_004672</name>
</gene>
<keyword evidence="6 8" id="KW-0496">Mitochondrion</keyword>
<organism evidence="10 11">
    <name type="scientific">Diacronema lutheri</name>
    <name type="common">Unicellular marine alga</name>
    <name type="synonym">Monochrysis lutheri</name>
    <dbReference type="NCBI Taxonomy" id="2081491"/>
    <lineage>
        <taxon>Eukaryota</taxon>
        <taxon>Haptista</taxon>
        <taxon>Haptophyta</taxon>
        <taxon>Pavlovophyceae</taxon>
        <taxon>Pavlovales</taxon>
        <taxon>Pavlovaceae</taxon>
        <taxon>Diacronema</taxon>
    </lineage>
</organism>
<keyword evidence="8" id="KW-0472">Membrane</keyword>
<evidence type="ECO:0000256" key="7">
    <source>
        <dbReference type="ARBA" id="ARBA00023157"/>
    </source>
</evidence>
<comment type="caution">
    <text evidence="10">The sequence shown here is derived from an EMBL/GenBank/DDBJ whole genome shotgun (WGS) entry which is preliminary data.</text>
</comment>
<evidence type="ECO:0000313" key="11">
    <source>
        <dbReference type="Proteomes" id="UP000751190"/>
    </source>
</evidence>
<keyword evidence="2" id="KW-0479">Metal-binding</keyword>
<dbReference type="GO" id="GO:0005743">
    <property type="term" value="C:mitochondrial inner membrane"/>
    <property type="evidence" value="ECO:0007669"/>
    <property type="project" value="UniProtKB-SubCell"/>
</dbReference>
<evidence type="ECO:0000256" key="5">
    <source>
        <dbReference type="ARBA" id="ARBA00023010"/>
    </source>
</evidence>
<evidence type="ECO:0000256" key="4">
    <source>
        <dbReference type="ARBA" id="ARBA00022927"/>
    </source>
</evidence>
<dbReference type="InterPro" id="IPR035427">
    <property type="entry name" value="Tim10-like_dom_sf"/>
</dbReference>
<evidence type="ECO:0000256" key="1">
    <source>
        <dbReference type="ARBA" id="ARBA00022448"/>
    </source>
</evidence>
<keyword evidence="1 8" id="KW-0813">Transport</keyword>
<comment type="subcellular location">
    <subcellularLocation>
        <location evidence="8">Mitochondrion inner membrane</location>
        <topology evidence="8">Peripheral membrane protein</topology>
        <orientation evidence="8">Intermembrane side</orientation>
    </subcellularLocation>
</comment>
<evidence type="ECO:0000256" key="2">
    <source>
        <dbReference type="ARBA" id="ARBA00022723"/>
    </source>
</evidence>
<dbReference type="Gene3D" id="1.10.287.810">
    <property type="entry name" value="Mitochondrial import inner membrane translocase subunit tim13 like domains"/>
    <property type="match status" value="1"/>
</dbReference>
<dbReference type="InterPro" id="IPR004217">
    <property type="entry name" value="Tim10-like"/>
</dbReference>
<evidence type="ECO:0000256" key="3">
    <source>
        <dbReference type="ARBA" id="ARBA00022833"/>
    </source>
</evidence>
<protein>
    <recommendedName>
        <fullName evidence="8">Mitochondrial import inner membrane translocase subunit</fullName>
    </recommendedName>
</protein>
<dbReference type="EMBL" id="JAGTXO010000019">
    <property type="protein sequence ID" value="KAG8462696.1"/>
    <property type="molecule type" value="Genomic_DNA"/>
</dbReference>
<evidence type="ECO:0000313" key="10">
    <source>
        <dbReference type="EMBL" id="KAG8462696.1"/>
    </source>
</evidence>
<comment type="similarity">
    <text evidence="8">Belongs to the small Tim family.</text>
</comment>
<dbReference type="SUPFAM" id="SSF144122">
    <property type="entry name" value="Tim10-like"/>
    <property type="match status" value="1"/>
</dbReference>
<dbReference type="PANTHER" id="PTHR13172">
    <property type="entry name" value="MITOCHONDRIAL IMPORT INNER MEMBRANE TRANSLOCASE SUBUNIT TIM9B"/>
    <property type="match status" value="1"/>
</dbReference>
<dbReference type="Pfam" id="PF02953">
    <property type="entry name" value="zf-Tim10_DDP"/>
    <property type="match status" value="1"/>
</dbReference>
<keyword evidence="8" id="KW-0999">Mitochondrion inner membrane</keyword>
<dbReference type="GO" id="GO:0046872">
    <property type="term" value="F:metal ion binding"/>
    <property type="evidence" value="ECO:0007669"/>
    <property type="project" value="UniProtKB-KW"/>
</dbReference>
<reference evidence="10" key="1">
    <citation type="submission" date="2021-05" db="EMBL/GenBank/DDBJ databases">
        <title>The genome of the haptophyte Pavlova lutheri (Diacronema luteri, Pavlovales) - a model for lipid biosynthesis in eukaryotic algae.</title>
        <authorList>
            <person name="Hulatt C.J."/>
            <person name="Posewitz M.C."/>
        </authorList>
    </citation>
    <scope>NUCLEOTIDE SEQUENCE</scope>
    <source>
        <strain evidence="10">NIVA-4/92</strain>
    </source>
</reference>
<comment type="subunit">
    <text evidence="8">Heterohexamer.</text>
</comment>
<comment type="function">
    <text evidence="8">Mitochondrial intermembrane chaperone that participates in the import and insertion of some multi-pass transmembrane proteins into the mitochondrial inner membrane. Also required for the transfer of beta-barrel precursors from the TOM complex to the sorting and assembly machinery (SAM complex) of the outer membrane. Acts as a chaperone-like protein that protects the hydrophobic precursors from aggregation and guide them through the mitochondrial intermembrane space.</text>
</comment>
<dbReference type="OrthoDB" id="1551503at2759"/>
<evidence type="ECO:0000256" key="6">
    <source>
        <dbReference type="ARBA" id="ARBA00023128"/>
    </source>
</evidence>
<keyword evidence="8" id="KW-0143">Chaperone</keyword>
<keyword evidence="4 8" id="KW-0653">Protein transport</keyword>
<accession>A0A8J6C981</accession>
<dbReference type="InterPro" id="IPR050673">
    <property type="entry name" value="Mito_inner_translocase_sub"/>
</dbReference>